<sequence length="354" mass="38236">MTDAARRSPVIFDGHNDLILRLINGDITAERVRDGCADGHIDLPRAKHGGLAGGFFAIFVPSPAESAFSMEEFSKPAYDLPLPPPVDHATARVITEQGFAAARALEEAGVIRICTDVDALEAAMQGPSMAAVLHIEGAEAIGPDIAELEGFHARGLRSLGPVWSRPTIFGEGVPFRFPSGPDIGPGLTEAGKRLVRECNRLKIMIDLSHLNAKGFDDVARLSDAPLVATHSNALAVCEHARNLSDRQLSMIAETDGMVGINLATGFLRPDGQMRADTGLDDLLRHLDHLLQMLGEDRVGFGSDFDGAIVPEVIGDCSGLPNLRQALRQRGYNEALMQKLCHGNWMRVLRKTWEG</sequence>
<dbReference type="InterPro" id="IPR032466">
    <property type="entry name" value="Metal_Hydrolase"/>
</dbReference>
<evidence type="ECO:0000313" key="3">
    <source>
        <dbReference type="Proteomes" id="UP000231655"/>
    </source>
</evidence>
<dbReference type="OrthoDB" id="9804920at2"/>
<reference evidence="2 3" key="1">
    <citation type="submission" date="2017-09" db="EMBL/GenBank/DDBJ databases">
        <authorList>
            <person name="Ehlers B."/>
            <person name="Leendertz F.H."/>
        </authorList>
    </citation>
    <scope>NUCLEOTIDE SEQUENCE [LARGE SCALE GENOMIC DNA]</scope>
    <source>
        <strain evidence="2 3">CGMCC 1.12662</strain>
    </source>
</reference>
<dbReference type="SUPFAM" id="SSF51556">
    <property type="entry name" value="Metallo-dependent hydrolases"/>
    <property type="match status" value="1"/>
</dbReference>
<accession>A0A285HXK1</accession>
<evidence type="ECO:0000313" key="2">
    <source>
        <dbReference type="EMBL" id="SNY39431.1"/>
    </source>
</evidence>
<evidence type="ECO:0000313" key="1">
    <source>
        <dbReference type="EMBL" id="PJE27481.1"/>
    </source>
</evidence>
<keyword evidence="4" id="KW-1185">Reference proteome</keyword>
<name>A0A285HXK1_9RHOB</name>
<dbReference type="RefSeq" id="WP_097144356.1">
    <property type="nucleotide sequence ID" value="NZ_OBEA01000001.1"/>
</dbReference>
<dbReference type="AlphaFoldDB" id="A0A285HXK1"/>
<dbReference type="GO" id="GO:0006508">
    <property type="term" value="P:proteolysis"/>
    <property type="evidence" value="ECO:0007669"/>
    <property type="project" value="InterPro"/>
</dbReference>
<dbReference type="Gene3D" id="3.20.20.140">
    <property type="entry name" value="Metal-dependent hydrolases"/>
    <property type="match status" value="1"/>
</dbReference>
<dbReference type="CDD" id="cd01301">
    <property type="entry name" value="rDP_like"/>
    <property type="match status" value="1"/>
</dbReference>
<dbReference type="Proteomes" id="UP000231702">
    <property type="component" value="Unassembled WGS sequence"/>
</dbReference>
<dbReference type="EMBL" id="PGTD01000017">
    <property type="protein sequence ID" value="PJE27481.1"/>
    <property type="molecule type" value="Genomic_DNA"/>
</dbReference>
<organism evidence="2 3">
    <name type="scientific">Pseudooceanicola antarcticus</name>
    <dbReference type="NCBI Taxonomy" id="1247613"/>
    <lineage>
        <taxon>Bacteria</taxon>
        <taxon>Pseudomonadati</taxon>
        <taxon>Pseudomonadota</taxon>
        <taxon>Alphaproteobacteria</taxon>
        <taxon>Rhodobacterales</taxon>
        <taxon>Paracoccaceae</taxon>
        <taxon>Pseudooceanicola</taxon>
    </lineage>
</organism>
<dbReference type="Proteomes" id="UP000231655">
    <property type="component" value="Unassembled WGS sequence"/>
</dbReference>
<dbReference type="Pfam" id="PF01244">
    <property type="entry name" value="Peptidase_M19"/>
    <property type="match status" value="1"/>
</dbReference>
<proteinExistence type="predicted"/>
<evidence type="ECO:0000313" key="4">
    <source>
        <dbReference type="Proteomes" id="UP000231702"/>
    </source>
</evidence>
<reference evidence="1 4" key="2">
    <citation type="journal article" date="2018" name="Int. J. Syst. Evol. Microbiol.">
        <title>Pseudooceanicola lipolyticus sp. nov., a marine alphaproteobacterium, reclassification of Oceanicola flagellatus as Pseudooceanicola flagellatus comb. nov. and emended description of the genus Pseudooceanicola.</title>
        <authorList>
            <person name="Huang M.-M."/>
            <person name="Guo L.-L."/>
            <person name="Wu Y.-H."/>
            <person name="Lai Q.-L."/>
            <person name="Shao Z.-Z."/>
            <person name="Wang C.-S."/>
            <person name="Wu M."/>
            <person name="Xu X.-W."/>
        </authorList>
    </citation>
    <scope>NUCLEOTIDE SEQUENCE [LARGE SCALE GENOMIC DNA]</scope>
    <source>
        <strain evidence="1 4">Ar-45</strain>
    </source>
</reference>
<dbReference type="EMBL" id="OBEA01000001">
    <property type="protein sequence ID" value="SNY39431.1"/>
    <property type="molecule type" value="Genomic_DNA"/>
</dbReference>
<dbReference type="GO" id="GO:0070573">
    <property type="term" value="F:metallodipeptidase activity"/>
    <property type="evidence" value="ECO:0007669"/>
    <property type="project" value="InterPro"/>
</dbReference>
<dbReference type="PROSITE" id="PS51365">
    <property type="entry name" value="RENAL_DIPEPTIDASE_2"/>
    <property type="match status" value="1"/>
</dbReference>
<gene>
    <name evidence="1" type="ORF">CVM39_12885</name>
    <name evidence="2" type="ORF">SAMN06297129_0584</name>
</gene>
<protein>
    <submittedName>
        <fullName evidence="2">Membrane dipeptidase</fullName>
    </submittedName>
</protein>
<dbReference type="InterPro" id="IPR008257">
    <property type="entry name" value="Pept_M19"/>
</dbReference>
<dbReference type="PANTHER" id="PTHR10443:SF12">
    <property type="entry name" value="DIPEPTIDASE"/>
    <property type="match status" value="1"/>
</dbReference>
<dbReference type="PANTHER" id="PTHR10443">
    <property type="entry name" value="MICROSOMAL DIPEPTIDASE"/>
    <property type="match status" value="1"/>
</dbReference>